<keyword evidence="2" id="KW-1185">Reference proteome</keyword>
<name>A0ACB9N6K5_9MYRT</name>
<protein>
    <submittedName>
        <fullName evidence="1">Uncharacterized protein</fullName>
    </submittedName>
</protein>
<organism evidence="1 2">
    <name type="scientific">Melastoma candidum</name>
    <dbReference type="NCBI Taxonomy" id="119954"/>
    <lineage>
        <taxon>Eukaryota</taxon>
        <taxon>Viridiplantae</taxon>
        <taxon>Streptophyta</taxon>
        <taxon>Embryophyta</taxon>
        <taxon>Tracheophyta</taxon>
        <taxon>Spermatophyta</taxon>
        <taxon>Magnoliopsida</taxon>
        <taxon>eudicotyledons</taxon>
        <taxon>Gunneridae</taxon>
        <taxon>Pentapetalae</taxon>
        <taxon>rosids</taxon>
        <taxon>malvids</taxon>
        <taxon>Myrtales</taxon>
        <taxon>Melastomataceae</taxon>
        <taxon>Melastomatoideae</taxon>
        <taxon>Melastomateae</taxon>
        <taxon>Melastoma</taxon>
    </lineage>
</organism>
<dbReference type="Proteomes" id="UP001057402">
    <property type="component" value="Chromosome 8"/>
</dbReference>
<dbReference type="EMBL" id="CM042887">
    <property type="protein sequence ID" value="KAI4331339.1"/>
    <property type="molecule type" value="Genomic_DNA"/>
</dbReference>
<accession>A0ACB9N6K5</accession>
<gene>
    <name evidence="1" type="ORF">MLD38_029532</name>
</gene>
<evidence type="ECO:0000313" key="2">
    <source>
        <dbReference type="Proteomes" id="UP001057402"/>
    </source>
</evidence>
<sequence length="181" mass="20377">MAATCTKPPCAVRHLTFSVARPSPNAVVGGVKMIGSGVSPGRRRGPTTRLLRIRSTKDNKASFLLTESEPVSICTLDSDEHRPGFRHLLQWQVFEDQSEGIVCYVDDAGETVCEGYDDERPRFRREPPNRRIGEAKIIGLLQRNWIQLVDARDVYPTDNHANGAEIPELEDQSNWNRYNSN</sequence>
<reference evidence="2" key="1">
    <citation type="journal article" date="2023" name="Front. Plant Sci.">
        <title>Chromosomal-level genome assembly of Melastoma candidum provides insights into trichome evolution.</title>
        <authorList>
            <person name="Zhong Y."/>
            <person name="Wu W."/>
            <person name="Sun C."/>
            <person name="Zou P."/>
            <person name="Liu Y."/>
            <person name="Dai S."/>
            <person name="Zhou R."/>
        </authorList>
    </citation>
    <scope>NUCLEOTIDE SEQUENCE [LARGE SCALE GENOMIC DNA]</scope>
</reference>
<proteinExistence type="predicted"/>
<comment type="caution">
    <text evidence="1">The sequence shown here is derived from an EMBL/GenBank/DDBJ whole genome shotgun (WGS) entry which is preliminary data.</text>
</comment>
<evidence type="ECO:0000313" key="1">
    <source>
        <dbReference type="EMBL" id="KAI4331339.1"/>
    </source>
</evidence>